<organism evidence="2">
    <name type="scientific">Raoultella planticola</name>
    <name type="common">Klebsiella planticola</name>
    <dbReference type="NCBI Taxonomy" id="575"/>
    <lineage>
        <taxon>Bacteria</taxon>
        <taxon>Pseudomonadati</taxon>
        <taxon>Pseudomonadota</taxon>
        <taxon>Gammaproteobacteria</taxon>
        <taxon>Enterobacterales</taxon>
        <taxon>Enterobacteriaceae</taxon>
        <taxon>Klebsiella/Raoultella group</taxon>
        <taxon>Raoultella</taxon>
    </lineage>
</organism>
<keyword evidence="1" id="KW-0472">Membrane</keyword>
<keyword evidence="1" id="KW-1133">Transmembrane helix</keyword>
<keyword evidence="1" id="KW-0812">Transmembrane</keyword>
<sequence length="71" mass="7515">MAMHLGLPGPISILLASVLTAVITSILMLSLDKLDLFGTNKKLKGQRIDELLTKEIAATQAGIDALKAQLS</sequence>
<proteinExistence type="predicted"/>
<name>A0A5P6A9M4_RAOPL</name>
<dbReference type="AlphaFoldDB" id="A0A5P6A9M4"/>
<dbReference type="EMBL" id="CP029752">
    <property type="protein sequence ID" value="QFG76629.1"/>
    <property type="molecule type" value="Genomic_DNA"/>
</dbReference>
<accession>A0A5P6A9M4</accession>
<evidence type="ECO:0000313" key="2">
    <source>
        <dbReference type="EMBL" id="QFG76629.1"/>
    </source>
</evidence>
<reference evidence="2" key="1">
    <citation type="submission" date="2018-05" db="EMBL/GenBank/DDBJ databases">
        <title>Bacterial isolates from healthy term breastfed infants carrying antibiotic resistance genes.</title>
        <authorList>
            <person name="Casaburi G."/>
        </authorList>
    </citation>
    <scope>NUCLEOTIDE SEQUENCE [LARGE SCALE GENOMIC DNA]</scope>
    <source>
        <strain evidence="2">7084_4</strain>
    </source>
</reference>
<feature type="transmembrane region" description="Helical" evidence="1">
    <location>
        <begin position="12"/>
        <end position="31"/>
    </location>
</feature>
<protein>
    <submittedName>
        <fullName evidence="2">Uncharacterized protein</fullName>
    </submittedName>
</protein>
<gene>
    <name evidence="2" type="ORF">DMB90_09220</name>
</gene>
<evidence type="ECO:0000256" key="1">
    <source>
        <dbReference type="SAM" id="Phobius"/>
    </source>
</evidence>